<organism evidence="1 2">
    <name type="scientific">Terrimicrobium sacchariphilum</name>
    <dbReference type="NCBI Taxonomy" id="690879"/>
    <lineage>
        <taxon>Bacteria</taxon>
        <taxon>Pseudomonadati</taxon>
        <taxon>Verrucomicrobiota</taxon>
        <taxon>Terrimicrobiia</taxon>
        <taxon>Terrimicrobiales</taxon>
        <taxon>Terrimicrobiaceae</taxon>
        <taxon>Terrimicrobium</taxon>
    </lineage>
</organism>
<proteinExistence type="predicted"/>
<accession>A0A146G4P7</accession>
<keyword evidence="2" id="KW-1185">Reference proteome</keyword>
<gene>
    <name evidence="1" type="ORF">TSACC_2150</name>
</gene>
<dbReference type="InParanoid" id="A0A146G4P7"/>
<protein>
    <recommendedName>
        <fullName evidence="3">Glycosyl transferases group 1</fullName>
    </recommendedName>
</protein>
<comment type="caution">
    <text evidence="1">The sequence shown here is derived from an EMBL/GenBank/DDBJ whole genome shotgun (WGS) entry which is preliminary data.</text>
</comment>
<evidence type="ECO:0000313" key="1">
    <source>
        <dbReference type="EMBL" id="GAT31756.1"/>
    </source>
</evidence>
<evidence type="ECO:0000313" key="2">
    <source>
        <dbReference type="Proteomes" id="UP000076023"/>
    </source>
</evidence>
<name>A0A146G4P7_TERSA</name>
<dbReference type="EMBL" id="BDCO01000002">
    <property type="protein sequence ID" value="GAT31756.1"/>
    <property type="molecule type" value="Genomic_DNA"/>
</dbReference>
<dbReference type="AlphaFoldDB" id="A0A146G4P7"/>
<sequence>MAAMCRRLGFQVTWSKTVEPCSLLVVMRGERFSQNDIGCLPEGTPAVVFGYVGKSCEEILHSLRDRAGKILFLPTSQKLVPQDIAGINVHVAPPPVYPELWKKELKAGKYPYTYLGNRKNLGDDPWQKRLEGWIKGGDVEVWGRWWNGHCPVVKQHGPVTIFTVPEIYRSTIYSLGLMYPFQRDTGMFSGRYWLAPLCGAHVLVECENYCEAPGIVLYQGDVLPDALDDLDARRALQGEAVSFWRQKTAALERVIQDWLKNLDGKLDLSRRPRRAVGLKGDLVTMGLKASSIIESIALSRGKDLSPLTKLGFWK</sequence>
<dbReference type="Proteomes" id="UP000076023">
    <property type="component" value="Unassembled WGS sequence"/>
</dbReference>
<evidence type="ECO:0008006" key="3">
    <source>
        <dbReference type="Google" id="ProtNLM"/>
    </source>
</evidence>
<dbReference type="STRING" id="690879.TSACC_2150"/>
<reference evidence="2" key="1">
    <citation type="journal article" date="2017" name="Genome Announc.">
        <title>Draft Genome Sequence of Terrimicrobium sacchariphilum NM-5T, a Facultative Anaerobic Soil Bacterium of the Class Spartobacteria.</title>
        <authorList>
            <person name="Qiu Y.L."/>
            <person name="Tourlousse D.M."/>
            <person name="Matsuura N."/>
            <person name="Ohashi A."/>
            <person name="Sekiguchi Y."/>
        </authorList>
    </citation>
    <scope>NUCLEOTIDE SEQUENCE [LARGE SCALE GENOMIC DNA]</scope>
    <source>
        <strain evidence="2">NM-5</strain>
    </source>
</reference>